<dbReference type="Proteomes" id="UP001054945">
    <property type="component" value="Unassembled WGS sequence"/>
</dbReference>
<comment type="caution">
    <text evidence="1">The sequence shown here is derived from an EMBL/GenBank/DDBJ whole genome shotgun (WGS) entry which is preliminary data.</text>
</comment>
<organism evidence="1 2">
    <name type="scientific">Caerostris extrusa</name>
    <name type="common">Bark spider</name>
    <name type="synonym">Caerostris bankana</name>
    <dbReference type="NCBI Taxonomy" id="172846"/>
    <lineage>
        <taxon>Eukaryota</taxon>
        <taxon>Metazoa</taxon>
        <taxon>Ecdysozoa</taxon>
        <taxon>Arthropoda</taxon>
        <taxon>Chelicerata</taxon>
        <taxon>Arachnida</taxon>
        <taxon>Araneae</taxon>
        <taxon>Araneomorphae</taxon>
        <taxon>Entelegynae</taxon>
        <taxon>Araneoidea</taxon>
        <taxon>Araneidae</taxon>
        <taxon>Caerostris</taxon>
    </lineage>
</organism>
<accession>A0AAV4T9Z2</accession>
<keyword evidence="2" id="KW-1185">Reference proteome</keyword>
<gene>
    <name evidence="1" type="ORF">CEXT_221</name>
</gene>
<name>A0AAV4T9Z2_CAEEX</name>
<sequence>MSRKPTRNSILIKISFSACPFKSDCAELLTPIPNAICRTHEIMFKKHNIVTWTIAPQDVIELKKKQVPNVTTTLRKKARDRSSFSSTYYHSILLFSFSRMKIV</sequence>
<proteinExistence type="predicted"/>
<reference evidence="1 2" key="1">
    <citation type="submission" date="2021-06" db="EMBL/GenBank/DDBJ databases">
        <title>Caerostris extrusa draft genome.</title>
        <authorList>
            <person name="Kono N."/>
            <person name="Arakawa K."/>
        </authorList>
    </citation>
    <scope>NUCLEOTIDE SEQUENCE [LARGE SCALE GENOMIC DNA]</scope>
</reference>
<dbReference type="AlphaFoldDB" id="A0AAV4T9Z2"/>
<dbReference type="EMBL" id="BPLR01010918">
    <property type="protein sequence ID" value="GIY43009.1"/>
    <property type="molecule type" value="Genomic_DNA"/>
</dbReference>
<protein>
    <submittedName>
        <fullName evidence="1">Uncharacterized protein</fullName>
    </submittedName>
</protein>
<evidence type="ECO:0000313" key="2">
    <source>
        <dbReference type="Proteomes" id="UP001054945"/>
    </source>
</evidence>
<evidence type="ECO:0000313" key="1">
    <source>
        <dbReference type="EMBL" id="GIY43009.1"/>
    </source>
</evidence>